<dbReference type="Proteomes" id="UP000314011">
    <property type="component" value="Unassembled WGS sequence"/>
</dbReference>
<evidence type="ECO:0000259" key="7">
    <source>
        <dbReference type="Pfam" id="PF04357"/>
    </source>
</evidence>
<dbReference type="Pfam" id="PF04357">
    <property type="entry name" value="TamB"/>
    <property type="match status" value="1"/>
</dbReference>
<feature type="region of interest" description="Disordered" evidence="5">
    <location>
        <begin position="1521"/>
        <end position="1545"/>
    </location>
</feature>
<feature type="domain" description="Translocation and assembly module TamB C-terminal" evidence="7">
    <location>
        <begin position="1417"/>
        <end position="1774"/>
    </location>
</feature>
<protein>
    <recommendedName>
        <fullName evidence="7">Translocation and assembly module TamB C-terminal domain-containing protein</fullName>
    </recommendedName>
</protein>
<keyword evidence="3" id="KW-1133">Transmembrane helix</keyword>
<evidence type="ECO:0000256" key="5">
    <source>
        <dbReference type="SAM" id="MobiDB-lite"/>
    </source>
</evidence>
<dbReference type="EMBL" id="VFFF01000003">
    <property type="protein sequence ID" value="TNY30966.1"/>
    <property type="molecule type" value="Genomic_DNA"/>
</dbReference>
<sequence>MKTRVWNRAFALLALLLLPFQAVAQDEDDDVGYLTRLLQDNLSDVSRDVRIRGFEGALSTAASIESLSIADGEGVWLEAEGLVLDWNRSALLRGRVDVETLSAERIAILRAPIPDPNLDLPPPEARVFSLPELPVSIEIGELLVEQIELGETLIGQPVEMRLEGAVSLIGGEATADIRADRTDGVEGSFVIAGDFSNDSRNLEISARVDEAPGGIVASTLDLPGDPSVSMLLEGNAPIDDFSAELSIDTDGEERIAGSFALSTEREETDGDGPLPPATRAFSVDIGGDVTTLFAPDYREFFGPDIRLAANGRLSPDGALDLPELSITAQSINIDGSLELGPGGWPERFALDGTLEGDGEQVLLPLGGPRTYVDRGEIYVAYDVETGDEWSGFALLEGFERPGLSLPSLSLFGDGVITQSEGNALGDATANLNYSASGIVIDDLGVAEALGDTISGLANIRFDEGEPVEIEQITIEGDGLSAEANATLELVGDLAVRFATVAEVADFGRFSTLAGTPLEGSGQIDVSGNYLALGGSFDIDLTAETASLAIGNEMVDPLIGGDGTVRLVAERDLAGTRVETFSVSTDAVTATGDASLTSTVATIDLNAEISDLGLVSPQLAGPGTLDIALERDAELVTVFDGDLVAGTANLAIDGTAQSEENGYLTDFTVSGMVEDLASFADIAGQDLAGSAQLEVTGQVQPVDQLFDIDLAAETENLAIGIEQVDPLIAGSGRLNVSAARDAAGITVDRLDLTTDEVTVTGTAQLGEAMRSADIDAELREVALVLDGLSGPATLSLTADQDNTGNVAVDLSATAPETSVSFDGTVAPPEQDYVTQGVLTADIATLAPFGDLVGRPLAGAVELSASGMVEPLTRFFDLDLQADTEDLAIGEERVDPLIGGTGRLRADAKMDAESLLVRSFSLTTDAIEASGEGEFGDERRSARIDAALSDAGLVLPQLSGPANVSGTAEQDAQGNVDIDLTATAPSATVSVDAVVAPPEQNYRTEGTVSADITSLAPFSEIAGRRLAGAIQLQASGMLEPINQYFDLEVAADTEDLAVGLGLVDPLIDGTGRLRANAARDAESLTVRSLELTTDQLDITAEGQLGDEVRTARIDARLNEAGILLNGISGPATLVGTADQDAAGNVTVDFTATAPETRAEIDAVIAPPEENYRATGSLSATVGSLAPFSRLVGQQLRGSVALEAEGSVAPLDAAFDLDVNARTSDLGIGIEAVDQLLRGPGNLNASVARGSDGALTVRALNVGLPNLTVSGGATSGSNGDTVQFDARLADVGIFVPDLSGPVTASGTASRNGTVWTVDTDIDGAGGVSSSISGQVSQNGNLALNANGSVNLELANNILAPRRLAGTANFNLSVNGPPSFNAISGTISSSGSTLSLPSFDNALEDIQANLSLGGGTGTLDVQAQVASGGSVSLTGPVTVTVPFNGNLDLAINEVVLRDPQLYETTINGNLSVDGPISGGATVSGVAVLGRTEIQVPSSSVGALGPLPEVRHVNTPGDVAATLNRADVSLDGTDRDDDAESDGGRDRPYPLDIRVEAPARIFVRGRGLDAELGGELRITGTSDDILPVGRFDLIRGRLDILQQRFELSEGYAQLQGDFEPYLRLVASTEARDGTVVTITLEGPASDPDVSFTSSPELPQDEVLSRLLFGRDLASISPLQAVQLAAAVGTLAGRGGGGLIGGVRNGLGLDDLDITTDDEGNAAVRAGVYLSENIYTDLTVNAEGETEIDLNLDITDNVTARGTVGGDGETSLGIFYERDY</sequence>
<evidence type="ECO:0000313" key="9">
    <source>
        <dbReference type="Proteomes" id="UP000314011"/>
    </source>
</evidence>
<dbReference type="GO" id="GO:0097347">
    <property type="term" value="C:TAM protein secretion complex"/>
    <property type="evidence" value="ECO:0007669"/>
    <property type="project" value="TreeGrafter"/>
</dbReference>
<proteinExistence type="predicted"/>
<feature type="chain" id="PRO_5022763883" description="Translocation and assembly module TamB C-terminal domain-containing protein" evidence="6">
    <location>
        <begin position="25"/>
        <end position="1774"/>
    </location>
</feature>
<dbReference type="PANTHER" id="PTHR36985">
    <property type="entry name" value="TRANSLOCATION AND ASSEMBLY MODULE SUBUNIT TAMB"/>
    <property type="match status" value="1"/>
</dbReference>
<evidence type="ECO:0000313" key="8">
    <source>
        <dbReference type="EMBL" id="TNY30966.1"/>
    </source>
</evidence>
<organism evidence="8 9">
    <name type="scientific">Pelagovum pacificum</name>
    <dbReference type="NCBI Taxonomy" id="2588711"/>
    <lineage>
        <taxon>Bacteria</taxon>
        <taxon>Pseudomonadati</taxon>
        <taxon>Pseudomonadota</taxon>
        <taxon>Alphaproteobacteria</taxon>
        <taxon>Rhodobacterales</taxon>
        <taxon>Paracoccaceae</taxon>
        <taxon>Pelagovum</taxon>
    </lineage>
</organism>
<reference evidence="8 9" key="1">
    <citation type="submission" date="2019-06" db="EMBL/GenBank/DDBJ databases">
        <title>Genome of new Rhodobacteraceae sp. SM1903.</title>
        <authorList>
            <person name="Ren X."/>
        </authorList>
    </citation>
    <scope>NUCLEOTIDE SEQUENCE [LARGE SCALE GENOMIC DNA]</scope>
    <source>
        <strain evidence="8 9">SM1903</strain>
    </source>
</reference>
<dbReference type="GO" id="GO:0009306">
    <property type="term" value="P:protein secretion"/>
    <property type="evidence" value="ECO:0007669"/>
    <property type="project" value="InterPro"/>
</dbReference>
<evidence type="ECO:0000256" key="2">
    <source>
        <dbReference type="ARBA" id="ARBA00022692"/>
    </source>
</evidence>
<keyword evidence="2" id="KW-0812">Transmembrane</keyword>
<dbReference type="OrthoDB" id="7784409at2"/>
<dbReference type="InterPro" id="IPR007452">
    <property type="entry name" value="TamB_C"/>
</dbReference>
<feature type="signal peptide" evidence="6">
    <location>
        <begin position="1"/>
        <end position="24"/>
    </location>
</feature>
<evidence type="ECO:0000256" key="6">
    <source>
        <dbReference type="SAM" id="SignalP"/>
    </source>
</evidence>
<dbReference type="PANTHER" id="PTHR36985:SF1">
    <property type="entry name" value="TRANSLOCATION AND ASSEMBLY MODULE SUBUNIT TAMB"/>
    <property type="match status" value="1"/>
</dbReference>
<keyword evidence="6" id="KW-0732">Signal</keyword>
<accession>A0A5C5G8F3</accession>
<evidence type="ECO:0000256" key="4">
    <source>
        <dbReference type="ARBA" id="ARBA00023136"/>
    </source>
</evidence>
<evidence type="ECO:0000256" key="3">
    <source>
        <dbReference type="ARBA" id="ARBA00022989"/>
    </source>
</evidence>
<keyword evidence="4" id="KW-0472">Membrane</keyword>
<comment type="caution">
    <text evidence="8">The sequence shown here is derived from an EMBL/GenBank/DDBJ whole genome shotgun (WGS) entry which is preliminary data.</text>
</comment>
<dbReference type="RefSeq" id="WP_140197234.1">
    <property type="nucleotide sequence ID" value="NZ_CP065915.1"/>
</dbReference>
<comment type="subcellular location">
    <subcellularLocation>
        <location evidence="1">Membrane</location>
        <topology evidence="1">Single-pass membrane protein</topology>
    </subcellularLocation>
</comment>
<gene>
    <name evidence="8" type="ORF">FHY64_17880</name>
</gene>
<name>A0A5C5G8F3_9RHOB</name>
<evidence type="ECO:0000256" key="1">
    <source>
        <dbReference type="ARBA" id="ARBA00004167"/>
    </source>
</evidence>
<dbReference type="GO" id="GO:0005886">
    <property type="term" value="C:plasma membrane"/>
    <property type="evidence" value="ECO:0007669"/>
    <property type="project" value="InterPro"/>
</dbReference>
<keyword evidence="9" id="KW-1185">Reference proteome</keyword>